<accession>A0ABP0K7Z7</accession>
<feature type="compositionally biased region" description="Low complexity" evidence="1">
    <location>
        <begin position="407"/>
        <end position="421"/>
    </location>
</feature>
<dbReference type="SMART" id="SM00516">
    <property type="entry name" value="SEC14"/>
    <property type="match status" value="1"/>
</dbReference>
<dbReference type="InterPro" id="IPR011074">
    <property type="entry name" value="CRAL/TRIO_N_dom"/>
</dbReference>
<proteinExistence type="predicted"/>
<feature type="compositionally biased region" description="Low complexity" evidence="1">
    <location>
        <begin position="377"/>
        <end position="399"/>
    </location>
</feature>
<sequence>MGSCGVIPRRTNAGNPARASDDQEKPGRFGRAEISKATIRFLPKLSARALLETRFAAPPAHESPLRLRRDAPGRRQRLGVESNRMEVTEATPEELSLAKELRAKLKDAGVVSKEEEMGSGTFKLADDNTLVRFLRARDLKVEKAFKMLKAAVEWRNKMMPSLIKMEDLAPALRDSGLYRYVGRNKAGYDVMLSQSTIFDPNMCSVEEYIKYVIFTNERQAAMHKHQGRDSLKEGREVWIFDLNGWNMSHAKPKANKMVNSLISIAQDYYPETLQKSFVINAPWLFNAAWKVISPWLDKNTKAKVQFCKPAVLLETIDAEVLHERYGGARKAAYDVHHIEYPIPAATTAADAQPTADATGNGQASVTPPAAPVPEPAPAAKATSSPADAVPEPVQEMVAAVEEEASAKTDTTTSSTLASAPAGEKASEVPSDKPLQEERAAPIATPAN</sequence>
<dbReference type="PANTHER" id="PTHR45824">
    <property type="entry name" value="GH16843P"/>
    <property type="match status" value="1"/>
</dbReference>
<dbReference type="Gene3D" id="3.40.525.10">
    <property type="entry name" value="CRAL-TRIO lipid binding domain"/>
    <property type="match status" value="1"/>
</dbReference>
<feature type="domain" description="CRAL-TRIO" evidence="2">
    <location>
        <begin position="168"/>
        <end position="333"/>
    </location>
</feature>
<feature type="compositionally biased region" description="Basic and acidic residues" evidence="1">
    <location>
        <begin position="19"/>
        <end position="29"/>
    </location>
</feature>
<dbReference type="Pfam" id="PF00650">
    <property type="entry name" value="CRAL_TRIO"/>
    <property type="match status" value="1"/>
</dbReference>
<evidence type="ECO:0000313" key="3">
    <source>
        <dbReference type="EMBL" id="CAK9022931.1"/>
    </source>
</evidence>
<dbReference type="PROSITE" id="PS50191">
    <property type="entry name" value="CRAL_TRIO"/>
    <property type="match status" value="1"/>
</dbReference>
<organism evidence="3 4">
    <name type="scientific">Durusdinium trenchii</name>
    <dbReference type="NCBI Taxonomy" id="1381693"/>
    <lineage>
        <taxon>Eukaryota</taxon>
        <taxon>Sar</taxon>
        <taxon>Alveolata</taxon>
        <taxon>Dinophyceae</taxon>
        <taxon>Suessiales</taxon>
        <taxon>Symbiodiniaceae</taxon>
        <taxon>Durusdinium</taxon>
    </lineage>
</organism>
<dbReference type="SMART" id="SM01100">
    <property type="entry name" value="CRAL_TRIO_N"/>
    <property type="match status" value="1"/>
</dbReference>
<dbReference type="CDD" id="cd00170">
    <property type="entry name" value="SEC14"/>
    <property type="match status" value="1"/>
</dbReference>
<feature type="compositionally biased region" description="Basic and acidic residues" evidence="1">
    <location>
        <begin position="424"/>
        <end position="439"/>
    </location>
</feature>
<protein>
    <recommendedName>
        <fullName evidence="2">CRAL-TRIO domain-containing protein</fullName>
    </recommendedName>
</protein>
<evidence type="ECO:0000259" key="2">
    <source>
        <dbReference type="PROSITE" id="PS50191"/>
    </source>
</evidence>
<keyword evidence="4" id="KW-1185">Reference proteome</keyword>
<feature type="region of interest" description="Disordered" evidence="1">
    <location>
        <begin position="1"/>
        <end position="29"/>
    </location>
</feature>
<feature type="region of interest" description="Disordered" evidence="1">
    <location>
        <begin position="349"/>
        <end position="447"/>
    </location>
</feature>
<dbReference type="Pfam" id="PF03765">
    <property type="entry name" value="CRAL_TRIO_N"/>
    <property type="match status" value="1"/>
</dbReference>
<dbReference type="InterPro" id="IPR036273">
    <property type="entry name" value="CRAL/TRIO_N_dom_sf"/>
</dbReference>
<dbReference type="SUPFAM" id="SSF46938">
    <property type="entry name" value="CRAL/TRIO N-terminal domain"/>
    <property type="match status" value="1"/>
</dbReference>
<dbReference type="InterPro" id="IPR052578">
    <property type="entry name" value="PI_Transfer_CRAL-TRIO"/>
</dbReference>
<comment type="caution">
    <text evidence="3">The sequence shown here is derived from an EMBL/GenBank/DDBJ whole genome shotgun (WGS) entry which is preliminary data.</text>
</comment>
<evidence type="ECO:0000256" key="1">
    <source>
        <dbReference type="SAM" id="MobiDB-lite"/>
    </source>
</evidence>
<name>A0ABP0K7Z7_9DINO</name>
<feature type="compositionally biased region" description="Low complexity" evidence="1">
    <location>
        <begin position="349"/>
        <end position="358"/>
    </location>
</feature>
<dbReference type="SUPFAM" id="SSF52087">
    <property type="entry name" value="CRAL/TRIO domain"/>
    <property type="match status" value="1"/>
</dbReference>
<gene>
    <name evidence="3" type="ORF">SCF082_LOCUS15988</name>
</gene>
<reference evidence="3 4" key="1">
    <citation type="submission" date="2024-02" db="EMBL/GenBank/DDBJ databases">
        <authorList>
            <person name="Chen Y."/>
            <person name="Shah S."/>
            <person name="Dougan E. K."/>
            <person name="Thang M."/>
            <person name="Chan C."/>
        </authorList>
    </citation>
    <scope>NUCLEOTIDE SEQUENCE [LARGE SCALE GENOMIC DNA]</scope>
</reference>
<dbReference type="InterPro" id="IPR001251">
    <property type="entry name" value="CRAL-TRIO_dom"/>
</dbReference>
<dbReference type="InterPro" id="IPR036865">
    <property type="entry name" value="CRAL-TRIO_dom_sf"/>
</dbReference>
<dbReference type="PANTHER" id="PTHR45824:SF29">
    <property type="entry name" value="GH16843P"/>
    <property type="match status" value="1"/>
</dbReference>
<evidence type="ECO:0000313" key="4">
    <source>
        <dbReference type="Proteomes" id="UP001642464"/>
    </source>
</evidence>
<dbReference type="EMBL" id="CAXAMM010010276">
    <property type="protein sequence ID" value="CAK9022931.1"/>
    <property type="molecule type" value="Genomic_DNA"/>
</dbReference>
<dbReference type="Proteomes" id="UP001642464">
    <property type="component" value="Unassembled WGS sequence"/>
</dbReference>